<accession>A0A5P1F8G7</accession>
<dbReference type="Gene3D" id="3.30.1460.50">
    <property type="match status" value="1"/>
</dbReference>
<keyword evidence="3" id="KW-0808">Transferase</keyword>
<dbReference type="PANTHER" id="PTHR14957:SF1">
    <property type="entry name" value="UBIQUITIN-LIKE-CONJUGATING ENZYME ATG10"/>
    <property type="match status" value="1"/>
</dbReference>
<dbReference type="OMA" id="DSKWTFI"/>
<reference evidence="8" key="1">
    <citation type="journal article" date="2017" name="Nat. Commun.">
        <title>The asparagus genome sheds light on the origin and evolution of a young Y chromosome.</title>
        <authorList>
            <person name="Harkess A."/>
            <person name="Zhou J."/>
            <person name="Xu C."/>
            <person name="Bowers J.E."/>
            <person name="Van der Hulst R."/>
            <person name="Ayyampalayam S."/>
            <person name="Mercati F."/>
            <person name="Riccardi P."/>
            <person name="McKain M.R."/>
            <person name="Kakrana A."/>
            <person name="Tang H."/>
            <person name="Ray J."/>
            <person name="Groenendijk J."/>
            <person name="Arikit S."/>
            <person name="Mathioni S.M."/>
            <person name="Nakano M."/>
            <person name="Shan H."/>
            <person name="Telgmann-Rauber A."/>
            <person name="Kanno A."/>
            <person name="Yue Z."/>
            <person name="Chen H."/>
            <person name="Li W."/>
            <person name="Chen Y."/>
            <person name="Xu X."/>
            <person name="Zhang Y."/>
            <person name="Luo S."/>
            <person name="Chen H."/>
            <person name="Gao J."/>
            <person name="Mao Z."/>
            <person name="Pires J.C."/>
            <person name="Luo M."/>
            <person name="Kudrna D."/>
            <person name="Wing R.A."/>
            <person name="Meyers B.C."/>
            <person name="Yi K."/>
            <person name="Kong H."/>
            <person name="Lavrijsen P."/>
            <person name="Sunseri F."/>
            <person name="Falavigna A."/>
            <person name="Ye Y."/>
            <person name="Leebens-Mack J.H."/>
            <person name="Chen G."/>
        </authorList>
    </citation>
    <scope>NUCLEOTIDE SEQUENCE [LARGE SCALE GENOMIC DNA]</scope>
    <source>
        <strain evidence="8">cv. DH0086</strain>
    </source>
</reference>
<organism evidence="7 8">
    <name type="scientific">Asparagus officinalis</name>
    <name type="common">Garden asparagus</name>
    <dbReference type="NCBI Taxonomy" id="4686"/>
    <lineage>
        <taxon>Eukaryota</taxon>
        <taxon>Viridiplantae</taxon>
        <taxon>Streptophyta</taxon>
        <taxon>Embryophyta</taxon>
        <taxon>Tracheophyta</taxon>
        <taxon>Spermatophyta</taxon>
        <taxon>Magnoliopsida</taxon>
        <taxon>Liliopsida</taxon>
        <taxon>Asparagales</taxon>
        <taxon>Asparagaceae</taxon>
        <taxon>Asparagoideae</taxon>
        <taxon>Asparagus</taxon>
    </lineage>
</organism>
<dbReference type="GO" id="GO:0000422">
    <property type="term" value="P:autophagy of mitochondrion"/>
    <property type="evidence" value="ECO:0007669"/>
    <property type="project" value="TreeGrafter"/>
</dbReference>
<keyword evidence="4" id="KW-0833">Ubl conjugation pathway</keyword>
<dbReference type="Pfam" id="PF03987">
    <property type="entry name" value="Autophagy_act_C"/>
    <property type="match status" value="1"/>
</dbReference>
<dbReference type="GO" id="GO:0061651">
    <property type="term" value="F:Atg12 conjugating enzyme activity"/>
    <property type="evidence" value="ECO:0007669"/>
    <property type="project" value="TreeGrafter"/>
</dbReference>
<dbReference type="GO" id="GO:0032446">
    <property type="term" value="P:protein modification by small protein conjugation"/>
    <property type="evidence" value="ECO:0007669"/>
    <property type="project" value="TreeGrafter"/>
</dbReference>
<dbReference type="Gramene" id="ONK73049">
    <property type="protein sequence ID" value="ONK73049"/>
    <property type="gene ID" value="A4U43_C04F26610"/>
</dbReference>
<evidence type="ECO:0000256" key="5">
    <source>
        <dbReference type="ARBA" id="ARBA00023006"/>
    </source>
</evidence>
<dbReference type="GO" id="GO:0005829">
    <property type="term" value="C:cytosol"/>
    <property type="evidence" value="ECO:0007669"/>
    <property type="project" value="TreeGrafter"/>
</dbReference>
<evidence type="ECO:0000313" key="7">
    <source>
        <dbReference type="EMBL" id="ONK73049.1"/>
    </source>
</evidence>
<keyword evidence="5" id="KW-0072">Autophagy</keyword>
<dbReference type="Proteomes" id="UP000243459">
    <property type="component" value="Chromosome 4"/>
</dbReference>
<keyword evidence="8" id="KW-1185">Reference proteome</keyword>
<dbReference type="PANTHER" id="PTHR14957">
    <property type="entry name" value="UBIQUITIN-LIKE-CONJUGATING ENZYME ATG10"/>
    <property type="match status" value="1"/>
</dbReference>
<gene>
    <name evidence="7" type="ORF">A4U43_C04F26610</name>
</gene>
<proteinExistence type="inferred from homology"/>
<evidence type="ECO:0000256" key="6">
    <source>
        <dbReference type="ARBA" id="ARBA00029833"/>
    </source>
</evidence>
<protein>
    <recommendedName>
        <fullName evidence="2">Ubiquitin-like-conjugating enzyme ATG10</fullName>
    </recommendedName>
    <alternativeName>
        <fullName evidence="6">Autophagy-related protein 10</fullName>
    </alternativeName>
</protein>
<evidence type="ECO:0000256" key="1">
    <source>
        <dbReference type="ARBA" id="ARBA00005696"/>
    </source>
</evidence>
<name>A0A5P1F8G7_ASPOF</name>
<dbReference type="GO" id="GO:0000045">
    <property type="term" value="P:autophagosome assembly"/>
    <property type="evidence" value="ECO:0007669"/>
    <property type="project" value="TreeGrafter"/>
</dbReference>
<evidence type="ECO:0000256" key="4">
    <source>
        <dbReference type="ARBA" id="ARBA00022786"/>
    </source>
</evidence>
<evidence type="ECO:0000256" key="2">
    <source>
        <dbReference type="ARBA" id="ARBA00021099"/>
    </source>
</evidence>
<evidence type="ECO:0000313" key="8">
    <source>
        <dbReference type="Proteomes" id="UP000243459"/>
    </source>
</evidence>
<dbReference type="InterPro" id="IPR007135">
    <property type="entry name" value="Atg3/Atg10"/>
</dbReference>
<evidence type="ECO:0000256" key="3">
    <source>
        <dbReference type="ARBA" id="ARBA00022679"/>
    </source>
</evidence>
<sequence>MLELHHVAPIVHKTVVIKYHKLTMGSHKAWDGTLSSDDFYIAAKALCERWKEINSSLPQWTWIPSKREEGYLSLENVYHLDPNVDTTGEQGFSVEEEQEEQEEPADCATLVRCSHKDTHVYNFHIVYSFSYRVPVLYFRGYRCDGQPLDMHGGIKEDLDYSPSLLEEPKWTFMTQEEHPFLHCPWYMLHPCGTSEWMKLFLGPNQQDFVIFKYLASWLSVAGQAVGLRIPLNLHTEDVKKYASSINDGEVE</sequence>
<dbReference type="AlphaFoldDB" id="A0A5P1F8G7"/>
<dbReference type="EMBL" id="CM007384">
    <property type="protein sequence ID" value="ONK73049.1"/>
    <property type="molecule type" value="Genomic_DNA"/>
</dbReference>
<comment type="similarity">
    <text evidence="1">Belongs to the ATG10 family.</text>
</comment>